<comment type="caution">
    <text evidence="1">The sequence shown here is derived from an EMBL/GenBank/DDBJ whole genome shotgun (WGS) entry which is preliminary data.</text>
</comment>
<sequence length="225" mass="24663">MESSSVSSDGKSPWPEQIDLGIRNRVSGLNFCFEKLDERLTQLMAKTEWLKDEAVAKASVLEISFLRLNLEDAKQRMNDILIENKDGGCKKEDGNHVIKKLKELIIGVFEIKCSIDLGLKVFTAIEGLEKGKGLIYEDADDVNYDDHYGDSSLTGTGIDGIDFAALGLSSSTEEESEKGVQEFLKKDGDVMERLLGKLALNSSSGDDLGDEAVSDSELFLATLTD</sequence>
<protein>
    <submittedName>
        <fullName evidence="1">Uncharacterized protein</fullName>
    </submittedName>
</protein>
<organism evidence="1 2">
    <name type="scientific">Citrus x changshan-huyou</name>
    <dbReference type="NCBI Taxonomy" id="2935761"/>
    <lineage>
        <taxon>Eukaryota</taxon>
        <taxon>Viridiplantae</taxon>
        <taxon>Streptophyta</taxon>
        <taxon>Embryophyta</taxon>
        <taxon>Tracheophyta</taxon>
        <taxon>Spermatophyta</taxon>
        <taxon>Magnoliopsida</taxon>
        <taxon>eudicotyledons</taxon>
        <taxon>Gunneridae</taxon>
        <taxon>Pentapetalae</taxon>
        <taxon>rosids</taxon>
        <taxon>malvids</taxon>
        <taxon>Sapindales</taxon>
        <taxon>Rutaceae</taxon>
        <taxon>Aurantioideae</taxon>
        <taxon>Citrus</taxon>
    </lineage>
</organism>
<dbReference type="Proteomes" id="UP001428341">
    <property type="component" value="Unassembled WGS sequence"/>
</dbReference>
<reference evidence="1 2" key="1">
    <citation type="submission" date="2024-05" db="EMBL/GenBank/DDBJ databases">
        <title>Haplotype-resolved chromosome-level genome assembly of Huyou (Citrus changshanensis).</title>
        <authorList>
            <person name="Miao C."/>
            <person name="Chen W."/>
            <person name="Wu Y."/>
            <person name="Wang L."/>
            <person name="Zhao S."/>
            <person name="Grierson D."/>
            <person name="Xu C."/>
            <person name="Chen K."/>
        </authorList>
    </citation>
    <scope>NUCLEOTIDE SEQUENCE [LARGE SCALE GENOMIC DNA]</scope>
    <source>
        <strain evidence="1">01-14</strain>
        <tissue evidence="1">Leaf</tissue>
    </source>
</reference>
<accession>A0AAP0QUR9</accession>
<dbReference type="EMBL" id="JBCGBO010000003">
    <property type="protein sequence ID" value="KAK9215941.1"/>
    <property type="molecule type" value="Genomic_DNA"/>
</dbReference>
<name>A0AAP0QUR9_9ROSI</name>
<gene>
    <name evidence="1" type="ORF">WN944_007947</name>
</gene>
<dbReference type="AlphaFoldDB" id="A0AAP0QUR9"/>
<evidence type="ECO:0000313" key="2">
    <source>
        <dbReference type="Proteomes" id="UP001428341"/>
    </source>
</evidence>
<evidence type="ECO:0000313" key="1">
    <source>
        <dbReference type="EMBL" id="KAK9215941.1"/>
    </source>
</evidence>
<proteinExistence type="predicted"/>
<keyword evidence="2" id="KW-1185">Reference proteome</keyword>